<dbReference type="InterPro" id="IPR029044">
    <property type="entry name" value="Nucleotide-diphossugar_trans"/>
</dbReference>
<dbReference type="OrthoDB" id="436094at2759"/>
<dbReference type="Gene3D" id="3.90.550.10">
    <property type="entry name" value="Spore Coat Polysaccharide Biosynthesis Protein SpsA, Chain A"/>
    <property type="match status" value="1"/>
</dbReference>
<gene>
    <name evidence="3" type="ORF">C1SCF055_LOCUS18979</name>
</gene>
<reference evidence="3" key="1">
    <citation type="submission" date="2022-10" db="EMBL/GenBank/DDBJ databases">
        <authorList>
            <person name="Chen Y."/>
            <person name="Dougan E. K."/>
            <person name="Chan C."/>
            <person name="Rhodes N."/>
            <person name="Thang M."/>
        </authorList>
    </citation>
    <scope>NUCLEOTIDE SEQUENCE</scope>
</reference>
<name>A0A9P1CKZ4_9DINO</name>
<keyword evidence="6" id="KW-1185">Reference proteome</keyword>
<proteinExistence type="predicted"/>
<dbReference type="EMBL" id="CAMXCT030001672">
    <property type="protein sequence ID" value="CAL4779438.1"/>
    <property type="molecule type" value="Genomic_DNA"/>
</dbReference>
<dbReference type="CDD" id="cd00761">
    <property type="entry name" value="Glyco_tranf_GTA_type"/>
    <property type="match status" value="1"/>
</dbReference>
<dbReference type="Pfam" id="PF00535">
    <property type="entry name" value="Glycos_transf_2"/>
    <property type="match status" value="1"/>
</dbReference>
<organism evidence="3">
    <name type="scientific">Cladocopium goreaui</name>
    <dbReference type="NCBI Taxonomy" id="2562237"/>
    <lineage>
        <taxon>Eukaryota</taxon>
        <taxon>Sar</taxon>
        <taxon>Alveolata</taxon>
        <taxon>Dinophyceae</taxon>
        <taxon>Suessiales</taxon>
        <taxon>Symbiodiniaceae</taxon>
        <taxon>Cladocopium</taxon>
    </lineage>
</organism>
<dbReference type="InterPro" id="IPR001173">
    <property type="entry name" value="Glyco_trans_2-like"/>
</dbReference>
<dbReference type="EMBL" id="CAMXCT010001672">
    <property type="protein sequence ID" value="CAI3992126.1"/>
    <property type="molecule type" value="Genomic_DNA"/>
</dbReference>
<dbReference type="Proteomes" id="UP001152797">
    <property type="component" value="Unassembled WGS sequence"/>
</dbReference>
<reference evidence="4" key="2">
    <citation type="submission" date="2024-04" db="EMBL/GenBank/DDBJ databases">
        <authorList>
            <person name="Chen Y."/>
            <person name="Shah S."/>
            <person name="Dougan E. K."/>
            <person name="Thang M."/>
            <person name="Chan C."/>
        </authorList>
    </citation>
    <scope>NUCLEOTIDE SEQUENCE [LARGE SCALE GENOMIC DNA]</scope>
</reference>
<comment type="caution">
    <text evidence="3">The sequence shown here is derived from an EMBL/GenBank/DDBJ whole genome shotgun (WGS) entry which is preliminary data.</text>
</comment>
<sequence>MPSPSEAPIDPLVVTAIKNAALKPFNNKKWISGRLGGLKTRTTTEHVVQVFGYSGNFLGSIQLAGLRRSSRGKIRQPFVYLHLKIDTVTYHWVLSRQSEEGRVLWWSDSQLEDAWDADFQEILRQAVKSCYEHNLVPQIEDGWKMIVENGRKPNLPFTVALCTATMNRLWQLKNALPLTLVHAYPFKDSCRVHVVDMGSTDGTLEWLLRYCRWAIEIGLLRVYRAEEKAWHACIGKNTAHIQAKEDILVNVDGDNLIGAGFLEDVCKRFQDGCAVAQYELGGGTCGRIALRREVFIEIGGYDEDAFPMGAQDTDLVLRVKMLGKGHHKKVKEPSLSQAILNSQEQKIENCVLQDGIQKWSQMNAKNSAIFNERRSKGEIHRNQGQGWIGVPVKQWMFGSDGELKTVDKREKNIRVKRLPVASLADGASNTVVTIEGAWQRSGCAIAGVHVPGSRRSAVPEPTGEFFTAEFKTFNEANGWGFVGCEELRARFGADVFAHNRELVNVPNKAVGEVIYFELGMTEDGKPQVLNAQPAGPVSSEPAAKKPRLEETPAASTESAEVAAAEEETLPPVVEETVPVEVEVAMTDAGATVPAAEGEPPGAS</sequence>
<feature type="compositionally biased region" description="Low complexity" evidence="1">
    <location>
        <begin position="551"/>
        <end position="562"/>
    </location>
</feature>
<evidence type="ECO:0000256" key="1">
    <source>
        <dbReference type="SAM" id="MobiDB-lite"/>
    </source>
</evidence>
<evidence type="ECO:0000259" key="2">
    <source>
        <dbReference type="Pfam" id="PF00535"/>
    </source>
</evidence>
<protein>
    <submittedName>
        <fullName evidence="5">Glycosyltransferase 2-like domain-containing protein</fullName>
    </submittedName>
</protein>
<evidence type="ECO:0000313" key="6">
    <source>
        <dbReference type="Proteomes" id="UP001152797"/>
    </source>
</evidence>
<evidence type="ECO:0000313" key="3">
    <source>
        <dbReference type="EMBL" id="CAI3992126.1"/>
    </source>
</evidence>
<dbReference type="Gene3D" id="2.40.50.140">
    <property type="entry name" value="Nucleic acid-binding proteins"/>
    <property type="match status" value="1"/>
</dbReference>
<accession>A0A9P1CKZ4</accession>
<dbReference type="InterPro" id="IPR012340">
    <property type="entry name" value="NA-bd_OB-fold"/>
</dbReference>
<evidence type="ECO:0000313" key="4">
    <source>
        <dbReference type="EMBL" id="CAL1145501.1"/>
    </source>
</evidence>
<evidence type="ECO:0000313" key="5">
    <source>
        <dbReference type="EMBL" id="CAL4779438.1"/>
    </source>
</evidence>
<dbReference type="SUPFAM" id="SSF53448">
    <property type="entry name" value="Nucleotide-diphospho-sugar transferases"/>
    <property type="match status" value="1"/>
</dbReference>
<dbReference type="AlphaFoldDB" id="A0A9P1CKZ4"/>
<dbReference type="EMBL" id="CAMXCT020001672">
    <property type="protein sequence ID" value="CAL1145501.1"/>
    <property type="molecule type" value="Genomic_DNA"/>
</dbReference>
<feature type="compositionally biased region" description="Low complexity" evidence="1">
    <location>
        <begin position="569"/>
        <end position="584"/>
    </location>
</feature>
<feature type="region of interest" description="Disordered" evidence="1">
    <location>
        <begin position="526"/>
        <end position="603"/>
    </location>
</feature>
<feature type="domain" description="Glycosyltransferase 2-like" evidence="2">
    <location>
        <begin position="187"/>
        <end position="281"/>
    </location>
</feature>